<evidence type="ECO:0000256" key="1">
    <source>
        <dbReference type="SAM" id="MobiDB-lite"/>
    </source>
</evidence>
<accession>A0A5J5AWA7</accession>
<organism evidence="2 3">
    <name type="scientific">Nyssa sinensis</name>
    <dbReference type="NCBI Taxonomy" id="561372"/>
    <lineage>
        <taxon>Eukaryota</taxon>
        <taxon>Viridiplantae</taxon>
        <taxon>Streptophyta</taxon>
        <taxon>Embryophyta</taxon>
        <taxon>Tracheophyta</taxon>
        <taxon>Spermatophyta</taxon>
        <taxon>Magnoliopsida</taxon>
        <taxon>eudicotyledons</taxon>
        <taxon>Gunneridae</taxon>
        <taxon>Pentapetalae</taxon>
        <taxon>asterids</taxon>
        <taxon>Cornales</taxon>
        <taxon>Nyssaceae</taxon>
        <taxon>Nyssa</taxon>
    </lineage>
</organism>
<keyword evidence="3" id="KW-1185">Reference proteome</keyword>
<evidence type="ECO:0000313" key="2">
    <source>
        <dbReference type="EMBL" id="KAA8534634.1"/>
    </source>
</evidence>
<gene>
    <name evidence="2" type="ORF">F0562_032107</name>
</gene>
<proteinExistence type="predicted"/>
<evidence type="ECO:0000313" key="3">
    <source>
        <dbReference type="Proteomes" id="UP000325577"/>
    </source>
</evidence>
<feature type="region of interest" description="Disordered" evidence="1">
    <location>
        <begin position="61"/>
        <end position="81"/>
    </location>
</feature>
<dbReference type="Proteomes" id="UP000325577">
    <property type="component" value="Linkage Group LG18"/>
</dbReference>
<name>A0A5J5AWA7_9ASTE</name>
<sequence>MVGGEADVQPANPPAYPIPNSTAIAELSKASYEAEEEHYKSGFEKNCLRLGEPLDRIEGEDSLEERDGILHAPSPPPPRCHNHRTVHSDWWWRRTSTRVYRRRDWCCIRTMRYSG</sequence>
<protein>
    <submittedName>
        <fullName evidence="2">Uncharacterized protein</fullName>
    </submittedName>
</protein>
<dbReference type="EMBL" id="CM018041">
    <property type="protein sequence ID" value="KAA8534634.1"/>
    <property type="molecule type" value="Genomic_DNA"/>
</dbReference>
<reference evidence="2 3" key="1">
    <citation type="submission" date="2019-09" db="EMBL/GenBank/DDBJ databases">
        <title>A chromosome-level genome assembly of the Chinese tupelo Nyssa sinensis.</title>
        <authorList>
            <person name="Yang X."/>
            <person name="Kang M."/>
            <person name="Yang Y."/>
            <person name="Xiong H."/>
            <person name="Wang M."/>
            <person name="Zhang Z."/>
            <person name="Wang Z."/>
            <person name="Wu H."/>
            <person name="Ma T."/>
            <person name="Liu J."/>
            <person name="Xi Z."/>
        </authorList>
    </citation>
    <scope>NUCLEOTIDE SEQUENCE [LARGE SCALE GENOMIC DNA]</scope>
    <source>
        <strain evidence="2">J267</strain>
        <tissue evidence="2">Leaf</tissue>
    </source>
</reference>
<dbReference type="AlphaFoldDB" id="A0A5J5AWA7"/>
<dbReference type="OrthoDB" id="2423964at2759"/>